<reference evidence="4 5" key="1">
    <citation type="journal article" date="2016" name="DNA Res.">
        <title>The draft genome of MD-2 pineapple using hybrid error correction of long reads.</title>
        <authorList>
            <person name="Redwan R.M."/>
            <person name="Saidin A."/>
            <person name="Kumar S.V."/>
        </authorList>
    </citation>
    <scope>NUCLEOTIDE SEQUENCE [LARGE SCALE GENOMIC DNA]</scope>
    <source>
        <strain evidence="5">cv. MD2</strain>
        <tissue evidence="4">Leaf</tissue>
    </source>
</reference>
<evidence type="ECO:0000313" key="5">
    <source>
        <dbReference type="Proteomes" id="UP000092600"/>
    </source>
</evidence>
<dbReference type="EMBL" id="LSRQ01002222">
    <property type="protein sequence ID" value="OAY74995.1"/>
    <property type="molecule type" value="Genomic_DNA"/>
</dbReference>
<dbReference type="GO" id="GO:0003723">
    <property type="term" value="F:RNA binding"/>
    <property type="evidence" value="ECO:0007669"/>
    <property type="project" value="TreeGrafter"/>
</dbReference>
<keyword evidence="2" id="KW-0963">Cytoplasm</keyword>
<accession>A0A199VDZ2</accession>
<evidence type="ECO:0000256" key="3">
    <source>
        <dbReference type="SAM" id="MobiDB-lite"/>
    </source>
</evidence>
<evidence type="ECO:0000256" key="2">
    <source>
        <dbReference type="ARBA" id="ARBA00022490"/>
    </source>
</evidence>
<proteinExistence type="predicted"/>
<sequence length="762" mass="83474">MASLDGDGGGFLEDPGPENGVGRPCNGEKDVRFDASQYAFFGKDGVEEVDLGGLEDDDQDDDGLGVVGPGDEEHQFSYLGDSLEGEGLGSLSDVDDLASTFSKLNKVVDEPRRTGVIAHGGSVPIESSSTADWAKEPDFLNRLDQQLFDAENAHDNKRWWSHPHPPPTHIADSDSKLLYRTSSSPQQLPQCKPSEPIPVSSSPYFSRSPPTGLLQFASPRNTYPTLQGPLSGPNPSPFSQFSLARSPHGPNYGANLAQHVRQGAFIDSQHQNRWSNSNLAPHLMPHSNGIMRPQLFPPNQQHRFPGHSPPQLLGMADLRDQRIKPGFMNIENGRQRFRSKFMTAEEIEYIARMQHAATHSNDPYADDYYHQACLAKKSSNSILKHHFCPNDIMNSRAPTKDEPHAYLQVEALGRLPFSSIRRPRPLLDVEPLHATGDENIIDQKNSMKPLEQEPMLAARIMIEDGLCLLLDVDDINRFLQFNQMPDGGILLRKRSQALLEELAASLHLVDPLGPNRTGLSMGLGPNDDLVFLRVISLPKGRKLITQYLRALIPGSELIRVVCMAIFRHLRFLFGTLPSDSSAAQTTINLANSVSSCIRGMDLSALSTCLTAVVCSSEQPPLRPLGSTLGNGATTLIMCVLERATELLTDQGASTNYSVPKRALWQASFDAFFGLLVKYCWNKYDGIMQSVLTQGPNATINASEVPKAISKEMPVELLRASLPHTNESQRKVLLDFARRSMPVAGYDAHGAGSGLNASGSVPG</sequence>
<feature type="region of interest" description="Disordered" evidence="3">
    <location>
        <begin position="49"/>
        <end position="75"/>
    </location>
</feature>
<feature type="compositionally biased region" description="Polar residues" evidence="3">
    <location>
        <begin position="199"/>
        <end position="209"/>
    </location>
</feature>
<evidence type="ECO:0000256" key="1">
    <source>
        <dbReference type="ARBA" id="ARBA00004201"/>
    </source>
</evidence>
<dbReference type="STRING" id="4615.A0A199VDZ2"/>
<protein>
    <submittedName>
        <fullName evidence="4">Protein PAT 1</fullName>
    </submittedName>
</protein>
<feature type="region of interest" description="Disordered" evidence="3">
    <location>
        <begin position="181"/>
        <end position="213"/>
    </location>
</feature>
<name>A0A199VDZ2_ANACO</name>
<dbReference type="GO" id="GO:0000932">
    <property type="term" value="C:P-body"/>
    <property type="evidence" value="ECO:0007669"/>
    <property type="project" value="UniProtKB-SubCell"/>
</dbReference>
<feature type="compositionally biased region" description="Acidic residues" evidence="3">
    <location>
        <begin position="49"/>
        <end position="63"/>
    </location>
</feature>
<dbReference type="Proteomes" id="UP000092600">
    <property type="component" value="Unassembled WGS sequence"/>
</dbReference>
<dbReference type="PANTHER" id="PTHR21551:SF0">
    <property type="entry name" value="PROTEIN ASSOCIATED WITH TOPO II RELATED-1, ISOFORM A"/>
    <property type="match status" value="1"/>
</dbReference>
<dbReference type="InterPro" id="IPR039900">
    <property type="entry name" value="Pat1-like"/>
</dbReference>
<organism evidence="4 5">
    <name type="scientific">Ananas comosus</name>
    <name type="common">Pineapple</name>
    <name type="synonym">Ananas ananas</name>
    <dbReference type="NCBI Taxonomy" id="4615"/>
    <lineage>
        <taxon>Eukaryota</taxon>
        <taxon>Viridiplantae</taxon>
        <taxon>Streptophyta</taxon>
        <taxon>Embryophyta</taxon>
        <taxon>Tracheophyta</taxon>
        <taxon>Spermatophyta</taxon>
        <taxon>Magnoliopsida</taxon>
        <taxon>Liliopsida</taxon>
        <taxon>Poales</taxon>
        <taxon>Bromeliaceae</taxon>
        <taxon>Bromelioideae</taxon>
        <taxon>Ananas</taxon>
    </lineage>
</organism>
<gene>
    <name evidence="4" type="ORF">ACMD2_00684</name>
</gene>
<dbReference type="AlphaFoldDB" id="A0A199VDZ2"/>
<comment type="caution">
    <text evidence="4">The sequence shown here is derived from an EMBL/GenBank/DDBJ whole genome shotgun (WGS) entry which is preliminary data.</text>
</comment>
<evidence type="ECO:0000313" key="4">
    <source>
        <dbReference type="EMBL" id="OAY74995.1"/>
    </source>
</evidence>
<dbReference type="PANTHER" id="PTHR21551">
    <property type="entry name" value="TOPOISOMERASE II-ASSOCIATED PROTEIN PAT1"/>
    <property type="match status" value="1"/>
</dbReference>
<comment type="subcellular location">
    <subcellularLocation>
        <location evidence="1">Cytoplasm</location>
        <location evidence="1">P-body</location>
    </subcellularLocation>
</comment>
<dbReference type="GO" id="GO:0000290">
    <property type="term" value="P:deadenylation-dependent decapping of nuclear-transcribed mRNA"/>
    <property type="evidence" value="ECO:0007669"/>
    <property type="project" value="InterPro"/>
</dbReference>
<feature type="region of interest" description="Disordered" evidence="3">
    <location>
        <begin position="1"/>
        <end position="28"/>
    </location>
</feature>
<feature type="region of interest" description="Disordered" evidence="3">
    <location>
        <begin position="220"/>
        <end position="239"/>
    </location>
</feature>
<feature type="compositionally biased region" description="Gly residues" evidence="3">
    <location>
        <begin position="1"/>
        <end position="11"/>
    </location>
</feature>
<dbReference type="GO" id="GO:0033962">
    <property type="term" value="P:P-body assembly"/>
    <property type="evidence" value="ECO:0007669"/>
    <property type="project" value="TreeGrafter"/>
</dbReference>